<name>A0A0C3KHI0_9AGAM</name>
<dbReference type="GO" id="GO:0008270">
    <property type="term" value="F:zinc ion binding"/>
    <property type="evidence" value="ECO:0007669"/>
    <property type="project" value="InterPro"/>
</dbReference>
<keyword evidence="4" id="KW-0804">Transcription</keyword>
<dbReference type="Pfam" id="PF04082">
    <property type="entry name" value="Fungal_trans"/>
    <property type="match status" value="1"/>
</dbReference>
<evidence type="ECO:0000256" key="2">
    <source>
        <dbReference type="ARBA" id="ARBA00022723"/>
    </source>
</evidence>
<gene>
    <name evidence="7" type="ORF">M407DRAFT_29420</name>
</gene>
<dbReference type="GO" id="GO:0000981">
    <property type="term" value="F:DNA-binding transcription factor activity, RNA polymerase II-specific"/>
    <property type="evidence" value="ECO:0007669"/>
    <property type="project" value="InterPro"/>
</dbReference>
<dbReference type="Proteomes" id="UP000054248">
    <property type="component" value="Unassembled WGS sequence"/>
</dbReference>
<dbReference type="STRING" id="1051891.A0A0C3KHI0"/>
<accession>A0A0C3KHI0</accession>
<keyword evidence="5" id="KW-0539">Nucleus</keyword>
<dbReference type="GO" id="GO:0006351">
    <property type="term" value="P:DNA-templated transcription"/>
    <property type="evidence" value="ECO:0007669"/>
    <property type="project" value="InterPro"/>
</dbReference>
<reference evidence="7 8" key="1">
    <citation type="submission" date="2014-04" db="EMBL/GenBank/DDBJ databases">
        <authorList>
            <consortium name="DOE Joint Genome Institute"/>
            <person name="Kuo A."/>
            <person name="Girlanda M."/>
            <person name="Perotto S."/>
            <person name="Kohler A."/>
            <person name="Nagy L.G."/>
            <person name="Floudas D."/>
            <person name="Copeland A."/>
            <person name="Barry K.W."/>
            <person name="Cichocki N."/>
            <person name="Veneault-Fourrey C."/>
            <person name="LaButti K."/>
            <person name="Lindquist E.A."/>
            <person name="Lipzen A."/>
            <person name="Lundell T."/>
            <person name="Morin E."/>
            <person name="Murat C."/>
            <person name="Sun H."/>
            <person name="Tunlid A."/>
            <person name="Henrissat B."/>
            <person name="Grigoriev I.V."/>
            <person name="Hibbett D.S."/>
            <person name="Martin F."/>
            <person name="Nordberg H.P."/>
            <person name="Cantor M.N."/>
            <person name="Hua S.X."/>
        </authorList>
    </citation>
    <scope>NUCLEOTIDE SEQUENCE [LARGE SCALE GENOMIC DNA]</scope>
    <source>
        <strain evidence="7 8">MUT 4182</strain>
    </source>
</reference>
<comment type="subcellular location">
    <subcellularLocation>
        <location evidence="1">Nucleus</location>
    </subcellularLocation>
</comment>
<evidence type="ECO:0000313" key="7">
    <source>
        <dbReference type="EMBL" id="KIO20923.1"/>
    </source>
</evidence>
<dbReference type="PANTHER" id="PTHR47338:SF29">
    <property type="entry name" value="ZN(2)-C6 FUNGAL-TYPE DOMAIN-CONTAINING PROTEIN"/>
    <property type="match status" value="1"/>
</dbReference>
<dbReference type="OrthoDB" id="2123952at2759"/>
<dbReference type="InterPro" id="IPR050815">
    <property type="entry name" value="TF_fung"/>
</dbReference>
<sequence length="469" mass="52222">MSIGKWSDAESLPLNLRNFLITIFLENSFRIHFYFNQQRFIDRLASTSNPPHPCLLNAIYLLASYFTTLDHRPAYWLGEHEAVFLSRAQLALMDSLAMSDRLMDFIQASSLVAAYLIHRGRYLEGYHVHCGTARFALSCGMDRISKHDVSSLDRDPDPPYIQQPMLLPEPEDAIELGDRLLAFWHIYWHDKSFSILLGFLPALPHDDTIDSVFPRELEEYETGNVYLSRNETISSFLARQEDEALLSGRRDSLFTTQLKAVTLLDRASRLTQKLRSRQIGLEEAAKTRKELHNITNNFLSSLPPIQSPQLPTTLPAELVITSAHAVASCALLELCDASLVGSEPQAYSDRVAHANSIASSLLIFGDDGCQDAWIITGYCWCLAAHVLVEHIRRVQSEGGGAEYSSPAIGTLPGSSGSTLTGGNRPPSVTDCEDLLSRLLSALNIASNAQEPLAHHVRRLYQSLGDLKSE</sequence>
<dbReference type="EMBL" id="KN823155">
    <property type="protein sequence ID" value="KIO20923.1"/>
    <property type="molecule type" value="Genomic_DNA"/>
</dbReference>
<keyword evidence="3" id="KW-0805">Transcription regulation</keyword>
<organism evidence="7 8">
    <name type="scientific">Tulasnella calospora MUT 4182</name>
    <dbReference type="NCBI Taxonomy" id="1051891"/>
    <lineage>
        <taxon>Eukaryota</taxon>
        <taxon>Fungi</taxon>
        <taxon>Dikarya</taxon>
        <taxon>Basidiomycota</taxon>
        <taxon>Agaricomycotina</taxon>
        <taxon>Agaricomycetes</taxon>
        <taxon>Cantharellales</taxon>
        <taxon>Tulasnellaceae</taxon>
        <taxon>Tulasnella</taxon>
    </lineage>
</organism>
<evidence type="ECO:0000256" key="1">
    <source>
        <dbReference type="ARBA" id="ARBA00004123"/>
    </source>
</evidence>
<dbReference type="CDD" id="cd12148">
    <property type="entry name" value="fungal_TF_MHR"/>
    <property type="match status" value="1"/>
</dbReference>
<dbReference type="PANTHER" id="PTHR47338">
    <property type="entry name" value="ZN(II)2CYS6 TRANSCRIPTION FACTOR (EUROFUNG)-RELATED"/>
    <property type="match status" value="1"/>
</dbReference>
<evidence type="ECO:0000256" key="5">
    <source>
        <dbReference type="ARBA" id="ARBA00023242"/>
    </source>
</evidence>
<evidence type="ECO:0000256" key="3">
    <source>
        <dbReference type="ARBA" id="ARBA00023015"/>
    </source>
</evidence>
<reference evidence="8" key="2">
    <citation type="submission" date="2015-01" db="EMBL/GenBank/DDBJ databases">
        <title>Evolutionary Origins and Diversification of the Mycorrhizal Mutualists.</title>
        <authorList>
            <consortium name="DOE Joint Genome Institute"/>
            <consortium name="Mycorrhizal Genomics Consortium"/>
            <person name="Kohler A."/>
            <person name="Kuo A."/>
            <person name="Nagy L.G."/>
            <person name="Floudas D."/>
            <person name="Copeland A."/>
            <person name="Barry K.W."/>
            <person name="Cichocki N."/>
            <person name="Veneault-Fourrey C."/>
            <person name="LaButti K."/>
            <person name="Lindquist E.A."/>
            <person name="Lipzen A."/>
            <person name="Lundell T."/>
            <person name="Morin E."/>
            <person name="Murat C."/>
            <person name="Riley R."/>
            <person name="Ohm R."/>
            <person name="Sun H."/>
            <person name="Tunlid A."/>
            <person name="Henrissat B."/>
            <person name="Grigoriev I.V."/>
            <person name="Hibbett D.S."/>
            <person name="Martin F."/>
        </authorList>
    </citation>
    <scope>NUCLEOTIDE SEQUENCE [LARGE SCALE GENOMIC DNA]</scope>
    <source>
        <strain evidence="8">MUT 4182</strain>
    </source>
</reference>
<evidence type="ECO:0000313" key="8">
    <source>
        <dbReference type="Proteomes" id="UP000054248"/>
    </source>
</evidence>
<dbReference type="SMART" id="SM00906">
    <property type="entry name" value="Fungal_trans"/>
    <property type="match status" value="1"/>
</dbReference>
<evidence type="ECO:0000259" key="6">
    <source>
        <dbReference type="SMART" id="SM00906"/>
    </source>
</evidence>
<keyword evidence="8" id="KW-1185">Reference proteome</keyword>
<dbReference type="InterPro" id="IPR007219">
    <property type="entry name" value="XnlR_reg_dom"/>
</dbReference>
<keyword evidence="2" id="KW-0479">Metal-binding</keyword>
<dbReference type="HOGENOM" id="CLU_022337_0_1_1"/>
<protein>
    <recommendedName>
        <fullName evidence="6">Xylanolytic transcriptional activator regulatory domain-containing protein</fullName>
    </recommendedName>
</protein>
<dbReference type="GO" id="GO:0003677">
    <property type="term" value="F:DNA binding"/>
    <property type="evidence" value="ECO:0007669"/>
    <property type="project" value="InterPro"/>
</dbReference>
<dbReference type="GO" id="GO:0005634">
    <property type="term" value="C:nucleus"/>
    <property type="evidence" value="ECO:0007669"/>
    <property type="project" value="UniProtKB-SubCell"/>
</dbReference>
<evidence type="ECO:0000256" key="4">
    <source>
        <dbReference type="ARBA" id="ARBA00023163"/>
    </source>
</evidence>
<dbReference type="AlphaFoldDB" id="A0A0C3KHI0"/>
<proteinExistence type="predicted"/>
<feature type="domain" description="Xylanolytic transcriptional activator regulatory" evidence="6">
    <location>
        <begin position="125"/>
        <end position="220"/>
    </location>
</feature>